<organism evidence="1 2">
    <name type="scientific">Stylosanthes scabra</name>
    <dbReference type="NCBI Taxonomy" id="79078"/>
    <lineage>
        <taxon>Eukaryota</taxon>
        <taxon>Viridiplantae</taxon>
        <taxon>Streptophyta</taxon>
        <taxon>Embryophyta</taxon>
        <taxon>Tracheophyta</taxon>
        <taxon>Spermatophyta</taxon>
        <taxon>Magnoliopsida</taxon>
        <taxon>eudicotyledons</taxon>
        <taxon>Gunneridae</taxon>
        <taxon>Pentapetalae</taxon>
        <taxon>rosids</taxon>
        <taxon>fabids</taxon>
        <taxon>Fabales</taxon>
        <taxon>Fabaceae</taxon>
        <taxon>Papilionoideae</taxon>
        <taxon>50 kb inversion clade</taxon>
        <taxon>dalbergioids sensu lato</taxon>
        <taxon>Dalbergieae</taxon>
        <taxon>Pterocarpus clade</taxon>
        <taxon>Stylosanthes</taxon>
    </lineage>
</organism>
<name>A0ABU6U7A4_9FABA</name>
<evidence type="ECO:0000313" key="2">
    <source>
        <dbReference type="Proteomes" id="UP001341840"/>
    </source>
</evidence>
<reference evidence="1 2" key="1">
    <citation type="journal article" date="2023" name="Plants (Basel)">
        <title>Bridging the Gap: Combining Genomics and Transcriptomics Approaches to Understand Stylosanthes scabra, an Orphan Legume from the Brazilian Caatinga.</title>
        <authorList>
            <person name="Ferreira-Neto J.R.C."/>
            <person name="da Silva M.D."/>
            <person name="Binneck E."/>
            <person name="de Melo N.F."/>
            <person name="da Silva R.H."/>
            <person name="de Melo A.L.T.M."/>
            <person name="Pandolfi V."/>
            <person name="Bustamante F.O."/>
            <person name="Brasileiro-Vidal A.C."/>
            <person name="Benko-Iseppon A.M."/>
        </authorList>
    </citation>
    <scope>NUCLEOTIDE SEQUENCE [LARGE SCALE GENOMIC DNA]</scope>
    <source>
        <tissue evidence="1">Leaves</tissue>
    </source>
</reference>
<gene>
    <name evidence="1" type="ORF">PIB30_019691</name>
</gene>
<keyword evidence="2" id="KW-1185">Reference proteome</keyword>
<sequence>MIRSDEFGDRIADLRVTSAYPIPAHPTPHHTLKHLTFSHSNETSNPNGLTLSRLSHSVTLKSHLVTLKSHLFTFEADPPPRLPSSLSPSPPVTTLIPTLVATRQSPHSHPPSPNRAPLIAASSNRAPLIAASSPSRSRWFISSPPRSRWFISSLLVFCGVSSFLSQIFKGRVSPAYGSSFFSPTSRPPFFLFLNDWML</sequence>
<comment type="caution">
    <text evidence="1">The sequence shown here is derived from an EMBL/GenBank/DDBJ whole genome shotgun (WGS) entry which is preliminary data.</text>
</comment>
<dbReference type="Proteomes" id="UP001341840">
    <property type="component" value="Unassembled WGS sequence"/>
</dbReference>
<accession>A0ABU6U7A4</accession>
<proteinExistence type="predicted"/>
<protein>
    <submittedName>
        <fullName evidence="1">Uncharacterized protein</fullName>
    </submittedName>
</protein>
<evidence type="ECO:0000313" key="1">
    <source>
        <dbReference type="EMBL" id="MED6157026.1"/>
    </source>
</evidence>
<dbReference type="EMBL" id="JASCZI010120890">
    <property type="protein sequence ID" value="MED6157026.1"/>
    <property type="molecule type" value="Genomic_DNA"/>
</dbReference>